<dbReference type="SMART" id="SM00267">
    <property type="entry name" value="GGDEF"/>
    <property type="match status" value="1"/>
</dbReference>
<dbReference type="InterPro" id="IPR029787">
    <property type="entry name" value="Nucleotide_cyclase"/>
</dbReference>
<dbReference type="InterPro" id="IPR043128">
    <property type="entry name" value="Rev_trsase/Diguanyl_cyclase"/>
</dbReference>
<reference evidence="4 5" key="1">
    <citation type="submission" date="2008-12" db="EMBL/GenBank/DDBJ databases">
        <authorList>
            <person name="Fulton L."/>
            <person name="Clifton S."/>
            <person name="Fulton B."/>
            <person name="Xu J."/>
            <person name="Minx P."/>
            <person name="Pepin K.H."/>
            <person name="Johnson M."/>
            <person name="Bhonagiri V."/>
            <person name="Nash W.E."/>
            <person name="Mardis E.R."/>
            <person name="Wilson R.K."/>
        </authorList>
    </citation>
    <scope>NUCLEOTIDE SEQUENCE [LARGE SCALE GENOMIC DNA]</scope>
    <source>
        <strain evidence="4 5">DSM 12042</strain>
    </source>
</reference>
<dbReference type="PROSITE" id="PS50883">
    <property type="entry name" value="EAL"/>
    <property type="match status" value="1"/>
</dbReference>
<protein>
    <submittedName>
        <fullName evidence="4">Diguanylate cyclase (GGDEF) domain protein</fullName>
    </submittedName>
</protein>
<dbReference type="CDD" id="cd01948">
    <property type="entry name" value="EAL"/>
    <property type="match status" value="1"/>
</dbReference>
<dbReference type="HOGENOM" id="CLU_000445_70_66_9"/>
<accession>B9Y8W0</accession>
<evidence type="ECO:0000313" key="4">
    <source>
        <dbReference type="EMBL" id="EEF67596.1"/>
    </source>
</evidence>
<dbReference type="Pfam" id="PF00990">
    <property type="entry name" value="GGDEF"/>
    <property type="match status" value="1"/>
</dbReference>
<feature type="domain" description="GGDEF" evidence="3">
    <location>
        <begin position="553"/>
        <end position="679"/>
    </location>
</feature>
<dbReference type="PANTHER" id="PTHR33121">
    <property type="entry name" value="CYCLIC DI-GMP PHOSPHODIESTERASE PDEF"/>
    <property type="match status" value="1"/>
</dbReference>
<organism evidence="4 5">
    <name type="scientific">Holdemania filiformis DSM 12042</name>
    <dbReference type="NCBI Taxonomy" id="545696"/>
    <lineage>
        <taxon>Bacteria</taxon>
        <taxon>Bacillati</taxon>
        <taxon>Bacillota</taxon>
        <taxon>Erysipelotrichia</taxon>
        <taxon>Erysipelotrichales</taxon>
        <taxon>Erysipelotrichaceae</taxon>
        <taxon>Holdemania</taxon>
    </lineage>
</organism>
<dbReference type="Gene3D" id="3.30.70.270">
    <property type="match status" value="1"/>
</dbReference>
<feature type="transmembrane region" description="Helical" evidence="1">
    <location>
        <begin position="189"/>
        <end position="208"/>
    </location>
</feature>
<dbReference type="CDD" id="cd01949">
    <property type="entry name" value="GGDEF"/>
    <property type="match status" value="1"/>
</dbReference>
<dbReference type="eggNOG" id="COG5001">
    <property type="taxonomic scope" value="Bacteria"/>
</dbReference>
<evidence type="ECO:0000259" key="2">
    <source>
        <dbReference type="PROSITE" id="PS50883"/>
    </source>
</evidence>
<dbReference type="Proteomes" id="UP000005950">
    <property type="component" value="Unassembled WGS sequence"/>
</dbReference>
<dbReference type="STRING" id="545696.HOLDEFILI_02260"/>
<evidence type="ECO:0000259" key="3">
    <source>
        <dbReference type="PROSITE" id="PS50887"/>
    </source>
</evidence>
<reference evidence="4 5" key="2">
    <citation type="submission" date="2009-02" db="EMBL/GenBank/DDBJ databases">
        <title>Draft genome sequence of Holdemania filiformis DSM 12042.</title>
        <authorList>
            <person name="Sudarsanam P."/>
            <person name="Ley R."/>
            <person name="Guruge J."/>
            <person name="Turnbaugh P.J."/>
            <person name="Mahowald M."/>
            <person name="Liep D."/>
            <person name="Gordon J."/>
        </authorList>
    </citation>
    <scope>NUCLEOTIDE SEQUENCE [LARGE SCALE GENOMIC DNA]</scope>
    <source>
        <strain evidence="4 5">DSM 12042</strain>
    </source>
</reference>
<keyword evidence="1" id="KW-0812">Transmembrane</keyword>
<dbReference type="SUPFAM" id="SSF55073">
    <property type="entry name" value="Nucleotide cyclase"/>
    <property type="match status" value="1"/>
</dbReference>
<dbReference type="GO" id="GO:0071111">
    <property type="term" value="F:cyclic-guanylate-specific phosphodiesterase activity"/>
    <property type="evidence" value="ECO:0007669"/>
    <property type="project" value="InterPro"/>
</dbReference>
<dbReference type="PANTHER" id="PTHR33121:SF71">
    <property type="entry name" value="OXYGEN SENSOR PROTEIN DOSP"/>
    <property type="match status" value="1"/>
</dbReference>
<dbReference type="AlphaFoldDB" id="B9Y8W0"/>
<keyword evidence="1" id="KW-0472">Membrane</keyword>
<proteinExistence type="predicted"/>
<dbReference type="PROSITE" id="PS50887">
    <property type="entry name" value="GGDEF"/>
    <property type="match status" value="1"/>
</dbReference>
<dbReference type="eggNOG" id="COG2203">
    <property type="taxonomic scope" value="Bacteria"/>
</dbReference>
<comment type="caution">
    <text evidence="4">The sequence shown here is derived from an EMBL/GenBank/DDBJ whole genome shotgun (WGS) entry which is preliminary data.</text>
</comment>
<dbReference type="Pfam" id="PF00563">
    <property type="entry name" value="EAL"/>
    <property type="match status" value="1"/>
</dbReference>
<dbReference type="InterPro" id="IPR050706">
    <property type="entry name" value="Cyclic-di-GMP_PDE-like"/>
</dbReference>
<name>B9Y8W0_9FIRM</name>
<evidence type="ECO:0000313" key="5">
    <source>
        <dbReference type="Proteomes" id="UP000005950"/>
    </source>
</evidence>
<dbReference type="InterPro" id="IPR000160">
    <property type="entry name" value="GGDEF_dom"/>
</dbReference>
<dbReference type="NCBIfam" id="TIGR00254">
    <property type="entry name" value="GGDEF"/>
    <property type="match status" value="1"/>
</dbReference>
<keyword evidence="1" id="KW-1133">Transmembrane helix</keyword>
<dbReference type="SMART" id="SM00052">
    <property type="entry name" value="EAL"/>
    <property type="match status" value="1"/>
</dbReference>
<evidence type="ECO:0000256" key="1">
    <source>
        <dbReference type="SAM" id="Phobius"/>
    </source>
</evidence>
<dbReference type="SUPFAM" id="SSF141868">
    <property type="entry name" value="EAL domain-like"/>
    <property type="match status" value="1"/>
</dbReference>
<sequence>MQYNESNIHLARLNRVTALIGAPRLNKESGIVMKSNKISYSTRFLLIPLILSLILTGILSLFTIRNLQGNARVINYTGIVRGATQRLVKQELNHQADDAMIEKIDVLLTELETGQGPDALIRLNDEPFQNQILRMQDAWKQVKAAIYDFRAGASSDQLYALSETYFDLANDAVSFAEAYTEASVHQAQISLLLVNVFFLLITLALLYFSHIQHKRQKRLEQEEMETRRRQEELDQLNRELQAPMNEISELIYISDPETYDLLFINESGRKAFGCDSIEGKKCYKVLQGLDHPCPFCTNSRLKDNETYSWEINNALTHRHYLLKDRIVTWNGRRARLEIAFDTTKSEEEKQRLKTMLDNEKLIVDCVRELYEDEMLESAIPEMLRRLGEFMEAERITLFSLSPVRLTITSRWSGEKAADIEMLSDLKVRPFYARWMKRLLEDESYVVENVELLKTSFPDEYTLLRAYNIQQLIILSLEVRGEVIDCICIDNPASGKLQNSIIVLQTLRYFLLLARHRAMDKAKLAQLSYTDSLTGLFNRNRYIQDLDKKITDPQPVGVLFVDLNGLKEINDQFGHDRGDEALRTCSDHLRACFAPDSCYRIGGDEFVVLTHDITEEEFFGQVQYLRLRLQSNAKLHLAIGTHWAPDGSQLPSAIKAADEKMYKDKKAYYYHASQTGRYRHHTDEVLPLANLNVLRQKLNESRFLVYFQPKIAIDTGLLVGAEALVRYQLDENLILAPNAFIPLLEETQTISQIDFFVFEFVCLRLQKWIREGRPISPVSVNFSRYTVLEETFCQRLAELSDHYQISRDLLEIEITENALDVREEDLRQTIDAVRRSGFSVSIDDFGVEFSNLSLFSGADFDILKLDRSLIQDIAVNEKARALIQAMSDVCLKMKIKLVAEGVETEEQLGILNQCHVGIAQGFLFSKPIPVADYETKYLPLPDESSISGKH</sequence>
<dbReference type="EMBL" id="ACCF01000132">
    <property type="protein sequence ID" value="EEF67596.1"/>
    <property type="molecule type" value="Genomic_DNA"/>
</dbReference>
<dbReference type="InterPro" id="IPR035919">
    <property type="entry name" value="EAL_sf"/>
</dbReference>
<feature type="transmembrane region" description="Helical" evidence="1">
    <location>
        <begin position="44"/>
        <end position="64"/>
    </location>
</feature>
<gene>
    <name evidence="4" type="ORF">HOLDEFILI_02260</name>
</gene>
<dbReference type="eggNOG" id="COG3850">
    <property type="taxonomic scope" value="Bacteria"/>
</dbReference>
<feature type="domain" description="EAL" evidence="2">
    <location>
        <begin position="686"/>
        <end position="940"/>
    </location>
</feature>
<dbReference type="InterPro" id="IPR001633">
    <property type="entry name" value="EAL_dom"/>
</dbReference>
<dbReference type="Gene3D" id="3.20.20.450">
    <property type="entry name" value="EAL domain"/>
    <property type="match status" value="1"/>
</dbReference>